<sequence>FLSAYMGRLFDNPEVVFNEDMLKPELQSMEDFVDGIRNICEAQQKVAKAYVEDGSVEGAIPPLKAIIYIMAEGSYEGKTAEDPEIRKLFDREYVLESDWYKARLVRYQENRIAQIESSLAYMDKFLAQERHRDEAMKLGIPSRIQKAKAELKEIKDPRFLDRLKGTLGLDPLYRG</sequence>
<gene>
    <name evidence="1" type="ORF">HNR50_004339</name>
</gene>
<dbReference type="EMBL" id="JACHGJ010000015">
    <property type="protein sequence ID" value="MBB6482634.1"/>
    <property type="molecule type" value="Genomic_DNA"/>
</dbReference>
<dbReference type="AlphaFoldDB" id="A0A841RB59"/>
<reference evidence="1 2" key="1">
    <citation type="submission" date="2020-08" db="EMBL/GenBank/DDBJ databases">
        <title>Genomic Encyclopedia of Type Strains, Phase IV (KMG-IV): sequencing the most valuable type-strain genomes for metagenomic binning, comparative biology and taxonomic classification.</title>
        <authorList>
            <person name="Goeker M."/>
        </authorList>
    </citation>
    <scope>NUCLEOTIDE SEQUENCE [LARGE SCALE GENOMIC DNA]</scope>
    <source>
        <strain evidence="1 2">DSM 2461</strain>
    </source>
</reference>
<comment type="caution">
    <text evidence="1">The sequence shown here is derived from an EMBL/GenBank/DDBJ whole genome shotgun (WGS) entry which is preliminary data.</text>
</comment>
<dbReference type="Proteomes" id="UP000587760">
    <property type="component" value="Unassembled WGS sequence"/>
</dbReference>
<keyword evidence="2" id="KW-1185">Reference proteome</keyword>
<organism evidence="1 2">
    <name type="scientific">Spirochaeta isovalerica</name>
    <dbReference type="NCBI Taxonomy" id="150"/>
    <lineage>
        <taxon>Bacteria</taxon>
        <taxon>Pseudomonadati</taxon>
        <taxon>Spirochaetota</taxon>
        <taxon>Spirochaetia</taxon>
        <taxon>Spirochaetales</taxon>
        <taxon>Spirochaetaceae</taxon>
        <taxon>Spirochaeta</taxon>
    </lineage>
</organism>
<accession>A0A841RB59</accession>
<feature type="non-terminal residue" evidence="1">
    <location>
        <position position="1"/>
    </location>
</feature>
<evidence type="ECO:0000313" key="1">
    <source>
        <dbReference type="EMBL" id="MBB6482634.1"/>
    </source>
</evidence>
<name>A0A841RB59_9SPIO</name>
<protein>
    <submittedName>
        <fullName evidence="1">Uncharacterized protein</fullName>
    </submittedName>
</protein>
<evidence type="ECO:0000313" key="2">
    <source>
        <dbReference type="Proteomes" id="UP000587760"/>
    </source>
</evidence>
<proteinExistence type="predicted"/>